<dbReference type="EMBL" id="JGZP01000011">
    <property type="protein sequence ID" value="KFI97865.1"/>
    <property type="molecule type" value="Genomic_DNA"/>
</dbReference>
<name>A0A087DQR5_9BIFI</name>
<protein>
    <submittedName>
        <fullName evidence="1">Uncharacterized protein</fullName>
    </submittedName>
</protein>
<proteinExistence type="predicted"/>
<evidence type="ECO:0000313" key="2">
    <source>
        <dbReference type="Proteomes" id="UP000029004"/>
    </source>
</evidence>
<evidence type="ECO:0000313" key="1">
    <source>
        <dbReference type="EMBL" id="KFI97865.1"/>
    </source>
</evidence>
<dbReference type="Proteomes" id="UP000029004">
    <property type="component" value="Unassembled WGS sequence"/>
</dbReference>
<organism evidence="1 2">
    <name type="scientific">Bifidobacterium stellenboschense</name>
    <dbReference type="NCBI Taxonomy" id="762211"/>
    <lineage>
        <taxon>Bacteria</taxon>
        <taxon>Bacillati</taxon>
        <taxon>Actinomycetota</taxon>
        <taxon>Actinomycetes</taxon>
        <taxon>Bifidobacteriales</taxon>
        <taxon>Bifidobacteriaceae</taxon>
        <taxon>Bifidobacterium</taxon>
    </lineage>
</organism>
<dbReference type="AlphaFoldDB" id="A0A087DQR5"/>
<accession>A0A087DQR5</accession>
<comment type="caution">
    <text evidence="1">The sequence shown here is derived from an EMBL/GenBank/DDBJ whole genome shotgun (WGS) entry which is preliminary data.</text>
</comment>
<keyword evidence="2" id="KW-1185">Reference proteome</keyword>
<sequence length="49" mass="5014">MKDKAGLFSLLFGAVGFVIAVTSHDAAGGVFALCAGTLGWLAGRDRDDD</sequence>
<reference evidence="1 2" key="1">
    <citation type="submission" date="2014-03" db="EMBL/GenBank/DDBJ databases">
        <title>Genomics of Bifidobacteria.</title>
        <authorList>
            <person name="Ventura M."/>
            <person name="Milani C."/>
            <person name="Lugli G.A."/>
        </authorList>
    </citation>
    <scope>NUCLEOTIDE SEQUENCE [LARGE SCALE GENOMIC DNA]</scope>
    <source>
        <strain evidence="1 2">DSM 23968</strain>
    </source>
</reference>
<dbReference type="STRING" id="762211.BSTEL_0676"/>
<dbReference type="RefSeq" id="WP_169741212.1">
    <property type="nucleotide sequence ID" value="NZ_JGZP01000011.1"/>
</dbReference>
<gene>
    <name evidence="1" type="ORF">BSTEL_0676</name>
</gene>